<organism evidence="1 2">
    <name type="scientific">Corynebacterium choanae</name>
    <dbReference type="NCBI Taxonomy" id="1862358"/>
    <lineage>
        <taxon>Bacteria</taxon>
        <taxon>Bacillati</taxon>
        <taxon>Actinomycetota</taxon>
        <taxon>Actinomycetes</taxon>
        <taxon>Mycobacteriales</taxon>
        <taxon>Corynebacteriaceae</taxon>
        <taxon>Corynebacterium</taxon>
    </lineage>
</organism>
<dbReference type="EMBL" id="CP033896">
    <property type="protein sequence ID" value="AZA12733.1"/>
    <property type="molecule type" value="Genomic_DNA"/>
</dbReference>
<keyword evidence="2" id="KW-1185">Reference proteome</keyword>
<gene>
    <name evidence="1" type="ORF">CCHOA_01525</name>
</gene>
<reference evidence="1 2" key="1">
    <citation type="submission" date="2018-11" db="EMBL/GenBank/DDBJ databases">
        <authorList>
            <person name="Kleinhagauer T."/>
            <person name="Glaeser S.P."/>
            <person name="Spergser J."/>
            <person name="Ruckert C."/>
            <person name="Kaempfer P."/>
            <person name="Busse H.-J."/>
        </authorList>
    </citation>
    <scope>NUCLEOTIDE SEQUENCE [LARGE SCALE GENOMIC DNA]</scope>
    <source>
        <strain evidence="1 2">200CH</strain>
    </source>
</reference>
<evidence type="ECO:0000313" key="2">
    <source>
        <dbReference type="Proteomes" id="UP000269019"/>
    </source>
</evidence>
<dbReference type="AlphaFoldDB" id="A0A3G6J4S4"/>
<proteinExistence type="predicted"/>
<dbReference type="KEGG" id="ccho:CCHOA_01525"/>
<evidence type="ECO:0000313" key="1">
    <source>
        <dbReference type="EMBL" id="AZA12733.1"/>
    </source>
</evidence>
<name>A0A3G6J4S4_9CORY</name>
<accession>A0A3G6J4S4</accession>
<sequence length="68" mass="7436">MDLSLIKTQLGQFKTFVEATGGLLENLPTVLYDIYGLFSGKLSLFGNSADYNQSVLDFGKEIAESKAK</sequence>
<protein>
    <submittedName>
        <fullName evidence="1">Uncharacterized protein</fullName>
    </submittedName>
</protein>
<dbReference type="NCBIfam" id="NF033938">
    <property type="entry name" value="porH_2"/>
    <property type="match status" value="1"/>
</dbReference>
<dbReference type="RefSeq" id="WP_123925995.1">
    <property type="nucleotide sequence ID" value="NZ_CP033896.1"/>
</dbReference>
<dbReference type="Proteomes" id="UP000269019">
    <property type="component" value="Chromosome"/>
</dbReference>